<dbReference type="Proteomes" id="UP000642509">
    <property type="component" value="Unassembled WGS sequence"/>
</dbReference>
<gene>
    <name evidence="5" type="ORF">GCM10010977_31300</name>
</gene>
<evidence type="ECO:0000313" key="5">
    <source>
        <dbReference type="EMBL" id="GGO49436.1"/>
    </source>
</evidence>
<evidence type="ECO:0000256" key="2">
    <source>
        <dbReference type="SAM" id="MobiDB-lite"/>
    </source>
</evidence>
<dbReference type="Pfam" id="PF00497">
    <property type="entry name" value="SBP_bac_3"/>
    <property type="match status" value="1"/>
</dbReference>
<dbReference type="PROSITE" id="PS51257">
    <property type="entry name" value="PROKAR_LIPOPROTEIN"/>
    <property type="match status" value="1"/>
</dbReference>
<dbReference type="PANTHER" id="PTHR35936">
    <property type="entry name" value="MEMBRANE-BOUND LYTIC MUREIN TRANSGLYCOSYLASE F"/>
    <property type="match status" value="1"/>
</dbReference>
<feature type="domain" description="Solute-binding protein family 3/N-terminal" evidence="4">
    <location>
        <begin position="63"/>
        <end position="294"/>
    </location>
</feature>
<feature type="chain" id="PRO_5046298144" description="Solute-binding protein family 3/N-terminal domain-containing protein" evidence="3">
    <location>
        <begin position="21"/>
        <end position="316"/>
    </location>
</feature>
<evidence type="ECO:0000256" key="3">
    <source>
        <dbReference type="SAM" id="SignalP"/>
    </source>
</evidence>
<keyword evidence="6" id="KW-1185">Reference proteome</keyword>
<feature type="compositionally biased region" description="Polar residues" evidence="2">
    <location>
        <begin position="303"/>
        <end position="316"/>
    </location>
</feature>
<sequence length="316" mass="33485">MKYSRLGTAALAGLTVLALASCSSSDAGVESSGEESASTAAGGVNTEAPAYDLLPEDIKSAGGITIAGDTHPPYRTLQEGGEITGIDPDIQEALAEQLGVPFTIQTSSGLDAMLTGMLSGRYDAFNGPVRTTAEREEDFDAVVWMTTRTSYLYLSERQEDLGTPEDVCGARVAGVTGSVTESQLERYAEWCEGEGLEAPEFLGLEDTNSTILAVRSDRADYAGTTQTAAIDIQTQDEGVFEFIAQSEEQGAGIDQLAMFMPKDNELAEAMLAAFEGIFENGEYDRIMAEWGLDDTKVDAPTLNPMTGQTSGESSGE</sequence>
<evidence type="ECO:0000256" key="1">
    <source>
        <dbReference type="ARBA" id="ARBA00022729"/>
    </source>
</evidence>
<proteinExistence type="predicted"/>
<evidence type="ECO:0000313" key="6">
    <source>
        <dbReference type="Proteomes" id="UP000642509"/>
    </source>
</evidence>
<name>A0ABQ2MC93_9MICC</name>
<dbReference type="EMBL" id="BMLQ01000012">
    <property type="protein sequence ID" value="GGO49436.1"/>
    <property type="molecule type" value="Genomic_DNA"/>
</dbReference>
<dbReference type="SMART" id="SM00062">
    <property type="entry name" value="PBPb"/>
    <property type="match status" value="1"/>
</dbReference>
<comment type="caution">
    <text evidence="5">The sequence shown here is derived from an EMBL/GenBank/DDBJ whole genome shotgun (WGS) entry which is preliminary data.</text>
</comment>
<dbReference type="RefSeq" id="WP_188807070.1">
    <property type="nucleotide sequence ID" value="NZ_BAAAOU010000014.1"/>
</dbReference>
<keyword evidence="1 3" id="KW-0732">Signal</keyword>
<dbReference type="PANTHER" id="PTHR35936:SF17">
    <property type="entry name" value="ARGININE-BINDING EXTRACELLULAR PROTEIN ARTP"/>
    <property type="match status" value="1"/>
</dbReference>
<feature type="signal peptide" evidence="3">
    <location>
        <begin position="1"/>
        <end position="20"/>
    </location>
</feature>
<accession>A0ABQ2MC93</accession>
<protein>
    <recommendedName>
        <fullName evidence="4">Solute-binding protein family 3/N-terminal domain-containing protein</fullName>
    </recommendedName>
</protein>
<organism evidence="5 6">
    <name type="scientific">Citricoccus zhacaiensis</name>
    <dbReference type="NCBI Taxonomy" id="489142"/>
    <lineage>
        <taxon>Bacteria</taxon>
        <taxon>Bacillati</taxon>
        <taxon>Actinomycetota</taxon>
        <taxon>Actinomycetes</taxon>
        <taxon>Micrococcales</taxon>
        <taxon>Micrococcaceae</taxon>
        <taxon>Citricoccus</taxon>
    </lineage>
</organism>
<dbReference type="InterPro" id="IPR001638">
    <property type="entry name" value="Solute-binding_3/MltF_N"/>
</dbReference>
<dbReference type="SUPFAM" id="SSF53850">
    <property type="entry name" value="Periplasmic binding protein-like II"/>
    <property type="match status" value="1"/>
</dbReference>
<dbReference type="Gene3D" id="3.40.190.10">
    <property type="entry name" value="Periplasmic binding protein-like II"/>
    <property type="match status" value="2"/>
</dbReference>
<reference evidence="6" key="1">
    <citation type="journal article" date="2019" name="Int. J. Syst. Evol. Microbiol.">
        <title>The Global Catalogue of Microorganisms (GCM) 10K type strain sequencing project: providing services to taxonomists for standard genome sequencing and annotation.</title>
        <authorList>
            <consortium name="The Broad Institute Genomics Platform"/>
            <consortium name="The Broad Institute Genome Sequencing Center for Infectious Disease"/>
            <person name="Wu L."/>
            <person name="Ma J."/>
        </authorList>
    </citation>
    <scope>NUCLEOTIDE SEQUENCE [LARGE SCALE GENOMIC DNA]</scope>
    <source>
        <strain evidence="6">CGMCC 1.7064</strain>
    </source>
</reference>
<evidence type="ECO:0000259" key="4">
    <source>
        <dbReference type="SMART" id="SM00062"/>
    </source>
</evidence>
<feature type="region of interest" description="Disordered" evidence="2">
    <location>
        <begin position="297"/>
        <end position="316"/>
    </location>
</feature>